<reference evidence="2" key="2">
    <citation type="journal article" date="2015" name="Data Brief">
        <title>Shoot transcriptome of the giant reed, Arundo donax.</title>
        <authorList>
            <person name="Barrero R.A."/>
            <person name="Guerrero F.D."/>
            <person name="Moolhuijzen P."/>
            <person name="Goolsby J.A."/>
            <person name="Tidwell J."/>
            <person name="Bellgard S.E."/>
            <person name="Bellgard M.I."/>
        </authorList>
    </citation>
    <scope>NUCLEOTIDE SEQUENCE</scope>
    <source>
        <tissue evidence="2">Shoot tissue taken approximately 20 cm above the soil surface</tissue>
    </source>
</reference>
<keyword evidence="1" id="KW-0472">Membrane</keyword>
<keyword evidence="1" id="KW-1133">Transmembrane helix</keyword>
<organism evidence="2">
    <name type="scientific">Arundo donax</name>
    <name type="common">Giant reed</name>
    <name type="synonym">Donax arundinaceus</name>
    <dbReference type="NCBI Taxonomy" id="35708"/>
    <lineage>
        <taxon>Eukaryota</taxon>
        <taxon>Viridiplantae</taxon>
        <taxon>Streptophyta</taxon>
        <taxon>Embryophyta</taxon>
        <taxon>Tracheophyta</taxon>
        <taxon>Spermatophyta</taxon>
        <taxon>Magnoliopsida</taxon>
        <taxon>Liliopsida</taxon>
        <taxon>Poales</taxon>
        <taxon>Poaceae</taxon>
        <taxon>PACMAD clade</taxon>
        <taxon>Arundinoideae</taxon>
        <taxon>Arundineae</taxon>
        <taxon>Arundo</taxon>
    </lineage>
</organism>
<feature type="transmembrane region" description="Helical" evidence="1">
    <location>
        <begin position="18"/>
        <end position="38"/>
    </location>
</feature>
<sequence length="40" mass="4704">MYSLHCRFLALDRLNITIGPIFICKLLAILCYTAYIYLYS</sequence>
<keyword evidence="1" id="KW-0812">Transmembrane</keyword>
<evidence type="ECO:0000313" key="2">
    <source>
        <dbReference type="EMBL" id="JAD57611.1"/>
    </source>
</evidence>
<accession>A0A0A9B2R0</accession>
<evidence type="ECO:0000256" key="1">
    <source>
        <dbReference type="SAM" id="Phobius"/>
    </source>
</evidence>
<proteinExistence type="predicted"/>
<name>A0A0A9B2R0_ARUDO</name>
<reference evidence="2" key="1">
    <citation type="submission" date="2014-09" db="EMBL/GenBank/DDBJ databases">
        <authorList>
            <person name="Magalhaes I.L.F."/>
            <person name="Oliveira U."/>
            <person name="Santos F.R."/>
            <person name="Vidigal T.H.D.A."/>
            <person name="Brescovit A.D."/>
            <person name="Santos A.J."/>
        </authorList>
    </citation>
    <scope>NUCLEOTIDE SEQUENCE</scope>
    <source>
        <tissue evidence="2">Shoot tissue taken approximately 20 cm above the soil surface</tissue>
    </source>
</reference>
<dbReference type="AlphaFoldDB" id="A0A0A9B2R0"/>
<protein>
    <submittedName>
        <fullName evidence="2">Uncharacterized protein</fullName>
    </submittedName>
</protein>
<dbReference type="EMBL" id="GBRH01240284">
    <property type="protein sequence ID" value="JAD57611.1"/>
    <property type="molecule type" value="Transcribed_RNA"/>
</dbReference>